<reference evidence="1" key="1">
    <citation type="journal article" date="2017" name="Parasit. Vectors">
        <title>Sialotranscriptomics of Rhipicephalus zambeziensis reveals intricate expression profiles of secretory proteins and suggests tight temporal transcriptional regulation during blood-feeding.</title>
        <authorList>
            <person name="de Castro M.H."/>
            <person name="de Klerk D."/>
            <person name="Pienaar R."/>
            <person name="Rees D.J.G."/>
            <person name="Mans B.J."/>
        </authorList>
    </citation>
    <scope>NUCLEOTIDE SEQUENCE</scope>
    <source>
        <tissue evidence="1">Salivary glands</tissue>
    </source>
</reference>
<sequence length="101" mass="11655">MHHQRDGKMSYDRLQLEATRRPIWVPHKASFAVEKFIVWNSNPRPMPFLDGHSTTLTNNSKHTGRIWHSAQRICHVYSMCFWSSTDSPLCCPDSSVAAAER</sequence>
<name>A0A224YHN7_9ACAR</name>
<accession>A0A224YHN7</accession>
<proteinExistence type="predicted"/>
<dbReference type="AlphaFoldDB" id="A0A224YHN7"/>
<dbReference type="EMBL" id="GFPF01002338">
    <property type="protein sequence ID" value="MAA13484.1"/>
    <property type="molecule type" value="Transcribed_RNA"/>
</dbReference>
<evidence type="ECO:0000313" key="1">
    <source>
        <dbReference type="EMBL" id="MAA13484.1"/>
    </source>
</evidence>
<organism evidence="1">
    <name type="scientific">Rhipicephalus zambeziensis</name>
    <dbReference type="NCBI Taxonomy" id="60191"/>
    <lineage>
        <taxon>Eukaryota</taxon>
        <taxon>Metazoa</taxon>
        <taxon>Ecdysozoa</taxon>
        <taxon>Arthropoda</taxon>
        <taxon>Chelicerata</taxon>
        <taxon>Arachnida</taxon>
        <taxon>Acari</taxon>
        <taxon>Parasitiformes</taxon>
        <taxon>Ixodida</taxon>
        <taxon>Ixodoidea</taxon>
        <taxon>Ixodidae</taxon>
        <taxon>Rhipicephalinae</taxon>
        <taxon>Rhipicephalus</taxon>
        <taxon>Rhipicephalus</taxon>
    </lineage>
</organism>
<protein>
    <submittedName>
        <fullName evidence="1">Uncharacterized protein</fullName>
    </submittedName>
</protein>